<dbReference type="RefSeq" id="XP_030380539.1">
    <property type="nucleotide sequence ID" value="XM_030524679.1"/>
</dbReference>
<dbReference type="SUPFAM" id="SSF56801">
    <property type="entry name" value="Acetyl-CoA synthetase-like"/>
    <property type="match status" value="1"/>
</dbReference>
<name>A0A6J2TWM0_DROLE</name>
<dbReference type="GO" id="GO:0043041">
    <property type="term" value="P:amino acid activation for nonribosomal peptide biosynthetic process"/>
    <property type="evidence" value="ECO:0007669"/>
    <property type="project" value="TreeGrafter"/>
</dbReference>
<dbReference type="GeneID" id="115628522"/>
<reference evidence="3" key="1">
    <citation type="submission" date="2025-08" db="UniProtKB">
        <authorList>
            <consortium name="RefSeq"/>
        </authorList>
    </citation>
    <scope>IDENTIFICATION</scope>
    <source>
        <strain evidence="3">11010-0011.00</strain>
        <tissue evidence="3">Whole body</tissue>
    </source>
</reference>
<organism evidence="2 3">
    <name type="scientific">Drosophila lebanonensis</name>
    <name type="common">Fruit fly</name>
    <name type="synonym">Scaptodrosophila lebanonensis</name>
    <dbReference type="NCBI Taxonomy" id="7225"/>
    <lineage>
        <taxon>Eukaryota</taxon>
        <taxon>Metazoa</taxon>
        <taxon>Ecdysozoa</taxon>
        <taxon>Arthropoda</taxon>
        <taxon>Hexapoda</taxon>
        <taxon>Insecta</taxon>
        <taxon>Pterygota</taxon>
        <taxon>Neoptera</taxon>
        <taxon>Endopterygota</taxon>
        <taxon>Diptera</taxon>
        <taxon>Brachycera</taxon>
        <taxon>Muscomorpha</taxon>
        <taxon>Ephydroidea</taxon>
        <taxon>Drosophilidae</taxon>
        <taxon>Scaptodrosophila</taxon>
    </lineage>
</organism>
<keyword evidence="2" id="KW-1185">Reference proteome</keyword>
<dbReference type="AlphaFoldDB" id="A0A6J2TWM0"/>
<sequence>MESHRSTENSDDPRAGAVELARTEKLYDLERLLTFGDVPFIIKRVEPEDFTVSYSEVVSNIKMLLLTLRNQVPSGTGIAFRISHHTPSSCILILAILNHKCHFFATDKMILSKKLKVQLCRAGIDFLIVCGHMIMGSEYFELKDTFLILNEEYKLFKLKRGDAEDQNLISLPANMCYTITTTGTTNEPKLIHVPYDCIAPNILALSKKLNVSMADIIYLGTPCTFDPFVVEFFLALQNGAAVFLSPYSMRESPTRLLEALLPLNVTAPGITILQATPSLFRMFGAAAIRDRILNTGTTLRWRTFPMLRGTQKLDGL</sequence>
<dbReference type="InterPro" id="IPR052091">
    <property type="entry name" value="Beta-ala_Activ/Resist"/>
</dbReference>
<evidence type="ECO:0000313" key="3">
    <source>
        <dbReference type="RefSeq" id="XP_030380539.1"/>
    </source>
</evidence>
<dbReference type="Pfam" id="PF00501">
    <property type="entry name" value="AMP-binding"/>
    <property type="match status" value="1"/>
</dbReference>
<dbReference type="InterPro" id="IPR042099">
    <property type="entry name" value="ANL_N_sf"/>
</dbReference>
<evidence type="ECO:0000313" key="2">
    <source>
        <dbReference type="Proteomes" id="UP000504634"/>
    </source>
</evidence>
<dbReference type="Proteomes" id="UP000504634">
    <property type="component" value="Unplaced"/>
</dbReference>
<evidence type="ECO:0000259" key="1">
    <source>
        <dbReference type="Pfam" id="PF00501"/>
    </source>
</evidence>
<dbReference type="Gene3D" id="3.40.50.12780">
    <property type="entry name" value="N-terminal domain of ligase-like"/>
    <property type="match status" value="1"/>
</dbReference>
<protein>
    <submittedName>
        <fullName evidence="3">Beta-alanine-activating enzyme isoform X4</fullName>
    </submittedName>
</protein>
<proteinExistence type="predicted"/>
<dbReference type="CTD" id="132949"/>
<gene>
    <name evidence="3" type="primary">LOC115628522</name>
</gene>
<feature type="domain" description="AMP-dependent synthetase/ligase" evidence="1">
    <location>
        <begin position="40"/>
        <end position="283"/>
    </location>
</feature>
<accession>A0A6J2TWM0</accession>
<dbReference type="PANTHER" id="PTHR44394">
    <property type="entry name" value="BETA-ALANINE-ACTIVATING ENZYME"/>
    <property type="match status" value="1"/>
</dbReference>
<dbReference type="InterPro" id="IPR000873">
    <property type="entry name" value="AMP-dep_synth/lig_dom"/>
</dbReference>
<dbReference type="PANTHER" id="PTHR44394:SF1">
    <property type="entry name" value="BETA-ALANINE-ACTIVATING ENZYME"/>
    <property type="match status" value="1"/>
</dbReference>